<evidence type="ECO:0000313" key="3">
    <source>
        <dbReference type="Proteomes" id="UP001292094"/>
    </source>
</evidence>
<reference evidence="2" key="1">
    <citation type="submission" date="2023-11" db="EMBL/GenBank/DDBJ databases">
        <title>Genome assemblies of two species of porcelain crab, Petrolisthes cinctipes and Petrolisthes manimaculis (Anomura: Porcellanidae).</title>
        <authorList>
            <person name="Angst P."/>
        </authorList>
    </citation>
    <scope>NUCLEOTIDE SEQUENCE</scope>
    <source>
        <strain evidence="2">PB745_02</strain>
        <tissue evidence="2">Gill</tissue>
    </source>
</reference>
<evidence type="ECO:0000256" key="1">
    <source>
        <dbReference type="SAM" id="MobiDB-lite"/>
    </source>
</evidence>
<evidence type="ECO:0000313" key="2">
    <source>
        <dbReference type="EMBL" id="KAK4318871.1"/>
    </source>
</evidence>
<feature type="region of interest" description="Disordered" evidence="1">
    <location>
        <begin position="44"/>
        <end position="120"/>
    </location>
</feature>
<protein>
    <submittedName>
        <fullName evidence="2">Uncharacterized protein</fullName>
    </submittedName>
</protein>
<keyword evidence="3" id="KW-1185">Reference proteome</keyword>
<feature type="compositionally biased region" description="Gly residues" evidence="1">
    <location>
        <begin position="44"/>
        <end position="71"/>
    </location>
</feature>
<organism evidence="2 3">
    <name type="scientific">Petrolisthes manimaculis</name>
    <dbReference type="NCBI Taxonomy" id="1843537"/>
    <lineage>
        <taxon>Eukaryota</taxon>
        <taxon>Metazoa</taxon>
        <taxon>Ecdysozoa</taxon>
        <taxon>Arthropoda</taxon>
        <taxon>Crustacea</taxon>
        <taxon>Multicrustacea</taxon>
        <taxon>Malacostraca</taxon>
        <taxon>Eumalacostraca</taxon>
        <taxon>Eucarida</taxon>
        <taxon>Decapoda</taxon>
        <taxon>Pleocyemata</taxon>
        <taxon>Anomura</taxon>
        <taxon>Galatheoidea</taxon>
        <taxon>Porcellanidae</taxon>
        <taxon>Petrolisthes</taxon>
    </lineage>
</organism>
<gene>
    <name evidence="2" type="ORF">Pmani_010135</name>
</gene>
<sequence>MIKVLGNRILAYTIERKAQENHSPNIYEGHTKISANIKDRVTGGGGGGTINSGGKTKAGGGYEGEEGGGVWGSFKRPPTSPSSPLGNDLLLAPASLPDVHSTRRATLPPLERTPPLPRPARRTLTIEVNNNKHTQLEPLETSFNEPEYIDKT</sequence>
<proteinExistence type="predicted"/>
<dbReference type="AlphaFoldDB" id="A0AAE1Q2L8"/>
<accession>A0AAE1Q2L8</accession>
<name>A0AAE1Q2L8_9EUCA</name>
<comment type="caution">
    <text evidence="2">The sequence shown here is derived from an EMBL/GenBank/DDBJ whole genome shotgun (WGS) entry which is preliminary data.</text>
</comment>
<dbReference type="EMBL" id="JAWZYT010000794">
    <property type="protein sequence ID" value="KAK4318871.1"/>
    <property type="molecule type" value="Genomic_DNA"/>
</dbReference>
<dbReference type="Proteomes" id="UP001292094">
    <property type="component" value="Unassembled WGS sequence"/>
</dbReference>